<evidence type="ECO:0000256" key="5">
    <source>
        <dbReference type="ARBA" id="ARBA00023136"/>
    </source>
</evidence>
<dbReference type="PANTHER" id="PTHR30618">
    <property type="entry name" value="NCS1 FAMILY PURINE/PYRIMIDINE TRANSPORTER"/>
    <property type="match status" value="1"/>
</dbReference>
<organism evidence="7 8">
    <name type="scientific">Exophiala mesophila</name>
    <name type="common">Black yeast-like fungus</name>
    <dbReference type="NCBI Taxonomy" id="212818"/>
    <lineage>
        <taxon>Eukaryota</taxon>
        <taxon>Fungi</taxon>
        <taxon>Dikarya</taxon>
        <taxon>Ascomycota</taxon>
        <taxon>Pezizomycotina</taxon>
        <taxon>Eurotiomycetes</taxon>
        <taxon>Chaetothyriomycetidae</taxon>
        <taxon>Chaetothyriales</taxon>
        <taxon>Herpotrichiellaceae</taxon>
        <taxon>Exophiala</taxon>
    </lineage>
</organism>
<feature type="transmembrane region" description="Helical" evidence="6">
    <location>
        <begin position="190"/>
        <end position="210"/>
    </location>
</feature>
<feature type="transmembrane region" description="Helical" evidence="6">
    <location>
        <begin position="455"/>
        <end position="473"/>
    </location>
</feature>
<name>A0A0D1X5R5_EXOME</name>
<dbReference type="InterPro" id="IPR012681">
    <property type="entry name" value="NCS1"/>
</dbReference>
<dbReference type="GO" id="GO:0005886">
    <property type="term" value="C:plasma membrane"/>
    <property type="evidence" value="ECO:0007669"/>
    <property type="project" value="TreeGrafter"/>
</dbReference>
<feature type="transmembrane region" description="Helical" evidence="6">
    <location>
        <begin position="564"/>
        <end position="584"/>
    </location>
</feature>
<dbReference type="GO" id="GO:0015205">
    <property type="term" value="F:nucleobase transmembrane transporter activity"/>
    <property type="evidence" value="ECO:0007669"/>
    <property type="project" value="TreeGrafter"/>
</dbReference>
<feature type="transmembrane region" description="Helical" evidence="6">
    <location>
        <begin position="534"/>
        <end position="552"/>
    </location>
</feature>
<keyword evidence="3 6" id="KW-0812">Transmembrane</keyword>
<evidence type="ECO:0008006" key="9">
    <source>
        <dbReference type="Google" id="ProtNLM"/>
    </source>
</evidence>
<dbReference type="InterPro" id="IPR045225">
    <property type="entry name" value="Uracil/uridine/allantoin_perm"/>
</dbReference>
<dbReference type="InterPro" id="IPR001248">
    <property type="entry name" value="Pur-cyt_permease"/>
</dbReference>
<gene>
    <name evidence="7" type="ORF">PV10_00908</name>
</gene>
<dbReference type="VEuPathDB" id="FungiDB:PV10_00908"/>
<keyword evidence="8" id="KW-1185">Reference proteome</keyword>
<feature type="transmembrane region" description="Helical" evidence="6">
    <location>
        <begin position="324"/>
        <end position="344"/>
    </location>
</feature>
<evidence type="ECO:0000256" key="4">
    <source>
        <dbReference type="ARBA" id="ARBA00022989"/>
    </source>
</evidence>
<dbReference type="CDD" id="cd11482">
    <property type="entry name" value="SLC-NCS1sbd_NRT1-like"/>
    <property type="match status" value="1"/>
</dbReference>
<reference evidence="7 8" key="1">
    <citation type="submission" date="2015-01" db="EMBL/GenBank/DDBJ databases">
        <title>The Genome Sequence of Exophiala mesophila CBS40295.</title>
        <authorList>
            <consortium name="The Broad Institute Genomics Platform"/>
            <person name="Cuomo C."/>
            <person name="de Hoog S."/>
            <person name="Gorbushina A."/>
            <person name="Stielow B."/>
            <person name="Teixiera M."/>
            <person name="Abouelleil A."/>
            <person name="Chapman S.B."/>
            <person name="Priest M."/>
            <person name="Young S.K."/>
            <person name="Wortman J."/>
            <person name="Nusbaum C."/>
            <person name="Birren B."/>
        </authorList>
    </citation>
    <scope>NUCLEOTIDE SEQUENCE [LARGE SCALE GENOMIC DNA]</scope>
    <source>
        <strain evidence="7 8">CBS 40295</strain>
    </source>
</reference>
<evidence type="ECO:0000256" key="1">
    <source>
        <dbReference type="ARBA" id="ARBA00004141"/>
    </source>
</evidence>
<feature type="transmembrane region" description="Helical" evidence="6">
    <location>
        <begin position="161"/>
        <end position="184"/>
    </location>
</feature>
<dbReference type="OMA" id="GWNWRAV"/>
<dbReference type="GeneID" id="27318753"/>
<dbReference type="NCBIfam" id="TIGR00800">
    <property type="entry name" value="ncs1"/>
    <property type="match status" value="1"/>
</dbReference>
<dbReference type="AlphaFoldDB" id="A0A0D1X5R5"/>
<dbReference type="EMBL" id="KN847520">
    <property type="protein sequence ID" value="KIV97120.1"/>
    <property type="molecule type" value="Genomic_DNA"/>
</dbReference>
<feature type="transmembrane region" description="Helical" evidence="6">
    <location>
        <begin position="284"/>
        <end position="304"/>
    </location>
</feature>
<keyword evidence="5 6" id="KW-0472">Membrane</keyword>
<dbReference type="HOGENOM" id="CLU_021555_2_0_1"/>
<comment type="similarity">
    <text evidence="2">Belongs to the purine-cytosine permease (2.A.39) family.</text>
</comment>
<sequence>MSSSTDTIPPTFDIELANIASSSSARPALFDSEDREPLLPRPTIPPQSALLDLEEPCLSDLAFAWIFSLLPLRLQEQFIAIMARFRGSKASRLLDKLQTESEPGLTNAQLMLTNLDLKPVEPERRQWGPWNFVGFWIADSFNINTWMIAASMISGGGLAWWHAWLCVWIGYFIAAMFICLTGRIGAVYHISFPVVARSSFGIWGSLWPVFNRAAMACIWYGVQAYIGGQCVTLMIRAIWPSFNDIPNGIEGSGTTTRDFVGFFLFSLGSLPAIWFPVHKIRHLFTAKAYFVPVAGIAFFIWAVVRAKGIGPIVRQPAEASGSRLAWGWISGIMSSIANFATLIVNDPDFSRFAAKPRDALWSQLFTIPSGFAVTSFIGIIVSSSSMVIYGTAIWNPLDLLSQFLLDNANSGERFGVFVIAAAFVLAQLGTNIAANSVSAGTDLTALFPRFINIRRGGYICALVGFCMCPWNLLSSSNNFTTYLSAYSVFLSSIAGVLICDYYFVRKGYLVLKDLYSARKDGPYYYFHGWSWRGYAAYISGISINIVGFVDAIGTNGPMPMGAVYLYRFNFFTGFIVSSGVYYLLSRVKPLPATSGVWLEKPDEADRQFSVVYTDAEGYDEERSGGTDVVYGKDDGAPEKSAVYVNKADGDR</sequence>
<dbReference type="OrthoDB" id="2018619at2759"/>
<accession>A0A0D1X5R5</accession>
<feature type="transmembrane region" description="Helical" evidence="6">
    <location>
        <begin position="414"/>
        <end position="434"/>
    </location>
</feature>
<feature type="transmembrane region" description="Helical" evidence="6">
    <location>
        <begin position="217"/>
        <end position="239"/>
    </location>
</feature>
<feature type="transmembrane region" description="Helical" evidence="6">
    <location>
        <begin position="259"/>
        <end position="277"/>
    </location>
</feature>
<dbReference type="RefSeq" id="XP_016228694.1">
    <property type="nucleotide sequence ID" value="XM_016365045.1"/>
</dbReference>
<comment type="subcellular location">
    <subcellularLocation>
        <location evidence="1">Membrane</location>
        <topology evidence="1">Multi-pass membrane protein</topology>
    </subcellularLocation>
</comment>
<keyword evidence="4 6" id="KW-1133">Transmembrane helix</keyword>
<evidence type="ECO:0000256" key="6">
    <source>
        <dbReference type="SAM" id="Phobius"/>
    </source>
</evidence>
<dbReference type="FunFam" id="1.10.4160.10:FF:000001">
    <property type="entry name" value="Uracil permease, putative"/>
    <property type="match status" value="1"/>
</dbReference>
<evidence type="ECO:0000256" key="2">
    <source>
        <dbReference type="ARBA" id="ARBA00008974"/>
    </source>
</evidence>
<protein>
    <recommendedName>
        <fullName evidence="9">Uracil permease</fullName>
    </recommendedName>
</protein>
<dbReference type="Proteomes" id="UP000054302">
    <property type="component" value="Unassembled WGS sequence"/>
</dbReference>
<evidence type="ECO:0000256" key="3">
    <source>
        <dbReference type="ARBA" id="ARBA00022692"/>
    </source>
</evidence>
<dbReference type="PANTHER" id="PTHR30618:SF2">
    <property type="entry name" value="ALLANTOIN PERMEASE-RELATED"/>
    <property type="match status" value="1"/>
</dbReference>
<dbReference type="Pfam" id="PF02133">
    <property type="entry name" value="Transp_cyt_pur"/>
    <property type="match status" value="1"/>
</dbReference>
<proteinExistence type="inferred from homology"/>
<dbReference type="Gene3D" id="1.10.4160.10">
    <property type="entry name" value="Hydantoin permease"/>
    <property type="match status" value="1"/>
</dbReference>
<feature type="transmembrane region" description="Helical" evidence="6">
    <location>
        <begin position="485"/>
        <end position="504"/>
    </location>
</feature>
<evidence type="ECO:0000313" key="7">
    <source>
        <dbReference type="EMBL" id="KIV97120.1"/>
    </source>
</evidence>
<evidence type="ECO:0000313" key="8">
    <source>
        <dbReference type="Proteomes" id="UP000054302"/>
    </source>
</evidence>
<feature type="transmembrane region" description="Helical" evidence="6">
    <location>
        <begin position="365"/>
        <end position="394"/>
    </location>
</feature>